<organism evidence="1 2">
    <name type="scientific">Photobacterium angustum (strain S14 / CCUG 15956)</name>
    <name type="common">Vibrio sp. (strain S14 / CCUG 15956)</name>
    <dbReference type="NCBI Taxonomy" id="314292"/>
    <lineage>
        <taxon>Bacteria</taxon>
        <taxon>Pseudomonadati</taxon>
        <taxon>Pseudomonadota</taxon>
        <taxon>Gammaproteobacteria</taxon>
        <taxon>Vibrionales</taxon>
        <taxon>Vibrionaceae</taxon>
        <taxon>Photobacterium</taxon>
    </lineage>
</organism>
<proteinExistence type="predicted"/>
<accession>Q1ZJS6</accession>
<dbReference type="Pfam" id="PF11130">
    <property type="entry name" value="TraC_F_IV"/>
    <property type="match status" value="1"/>
</dbReference>
<comment type="caution">
    <text evidence="1">The sequence shown here is derived from an EMBL/GenBank/DDBJ whole genome shotgun (WGS) entry which is preliminary data.</text>
</comment>
<evidence type="ECO:0000313" key="1">
    <source>
        <dbReference type="EMBL" id="EAS62446.1"/>
    </source>
</evidence>
<protein>
    <recommendedName>
        <fullName evidence="3">Conjugative transfer ATPase</fullName>
    </recommendedName>
</protein>
<dbReference type="InterPro" id="IPR027417">
    <property type="entry name" value="P-loop_NTPase"/>
</dbReference>
<sequence>MGMFDFLGFNTTNNATKNEPRNERDAPDRWQIVSDATMKNHYRRNPYSFADLLSIGEYMPDSKTFELRDLRSHAVVLNITSIPTEGRSDDELVELREAVINAFSNTFALPTQTPFIMQTYAYKEDNLTEFFKRTESFIEPDIRDTAYTQKYLSMMKKHMNGISKPGGIFYDEMVTKSQYRGQQKKVKIIIYRHISGTEKGIDAAEQINNLTENFISQISSTGVAVERDNGEKFQDWLVSWFNPKPPITNGDISQLHELAQYPAEDKQPLNYSISENVVYSQPISDPDEKCWYFDGVPHQYIRVATLQQQPKVGQITGEISKGIGKASQSTALIDSLPDGAMWHQTIILCDENDVDNKVIGLKGVGKSETEESIAAEKAIQSLVESREVGTKHYLASMGMFVRADVTVEPSEYMSTLKRNRDKVTQLLLSNGLRPMNIEADAVQVDSYIPHLPMNYALKDDPYGVYMGLYFDADIVNLLPIWGREVGTGNPGMINANRGGEPQTFDMFGKDKVRSSHGVLIGPQGSGKSATLVSIAEAVMAVYRPRLTILEKGNSFRLLGDYFKRYGLSVQRIALGSRRQRAYFCPYLESHLIFDERYTEEEIEWDEHDEIDEEELEEEDDDSAKREPLTEMLTATIIMVSGGNPELAKQLTETHKAMFSEAITLAAERSLQLKQQTITSDVCTALQEVIERSEVQDSVKAEMRNYLKALDGWTKGDRGRLFNQRGKTFDDDVDVTILDIGQYDAEAKAAELSVIYIALSTHLFNIGERYQNSGRDTVYLQDETHVFTDKPLLAPYMATAVKLMRKIGLKALYATQNVSDFKNGAEKILKLVEWWILLNPSEVEVEEAGVYRTLTNAQKSMILSTTKQKSAYTEGIVMGNKKVVGEMLTRFVPPSEQLARAMTEPEEKAERKQLRDQYGFNDDIEASEFIAYRLDVARNIVDEGDEEAISEIKSRNAKLLVDLNQKIEQKVA</sequence>
<dbReference type="OrthoDB" id="5555485at2"/>
<dbReference type="InterPro" id="IPR022303">
    <property type="entry name" value="Conjug_Trfer_ATPase"/>
</dbReference>
<dbReference type="InterPro" id="IPR051162">
    <property type="entry name" value="T4SS_component"/>
</dbReference>
<evidence type="ECO:0008006" key="3">
    <source>
        <dbReference type="Google" id="ProtNLM"/>
    </source>
</evidence>
<reference evidence="1 2" key="1">
    <citation type="journal article" date="2009" name="Proc. Natl. Acad. Sci. U.S.A.">
        <title>The genomic basis of trophic strategy in marine bacteria.</title>
        <authorList>
            <person name="Lauro F.M."/>
            <person name="McDougald D."/>
            <person name="Thomas T."/>
            <person name="Williams T.J."/>
            <person name="Egan S."/>
            <person name="Rice S."/>
            <person name="DeMaere M.Z."/>
            <person name="Ting L."/>
            <person name="Ertan H."/>
            <person name="Johnson J."/>
            <person name="Ferriera S."/>
            <person name="Lapidus A."/>
            <person name="Anderson I."/>
            <person name="Kyrpides N."/>
            <person name="Munk A.C."/>
            <person name="Detter C."/>
            <person name="Han C.S."/>
            <person name="Brown M.V."/>
            <person name="Robb F.T."/>
            <person name="Kjelleberg S."/>
            <person name="Cavicchioli R."/>
        </authorList>
    </citation>
    <scope>NUCLEOTIDE SEQUENCE [LARGE SCALE GENOMIC DNA]</scope>
    <source>
        <strain evidence="1 2">S14</strain>
    </source>
</reference>
<name>Q1ZJS6_PHOAS</name>
<dbReference type="SUPFAM" id="SSF52540">
    <property type="entry name" value="P-loop containing nucleoside triphosphate hydrolases"/>
    <property type="match status" value="1"/>
</dbReference>
<dbReference type="AlphaFoldDB" id="Q1ZJS6"/>
<dbReference type="EMBL" id="AAOJ01000020">
    <property type="protein sequence ID" value="EAS62446.1"/>
    <property type="molecule type" value="Genomic_DNA"/>
</dbReference>
<dbReference type="Proteomes" id="UP000001603">
    <property type="component" value="Unassembled WGS sequence"/>
</dbReference>
<dbReference type="RefSeq" id="WP_005363285.1">
    <property type="nucleotide sequence ID" value="NZ_AAOJ01000020.1"/>
</dbReference>
<dbReference type="Gene3D" id="3.40.50.300">
    <property type="entry name" value="P-loop containing nucleotide triphosphate hydrolases"/>
    <property type="match status" value="1"/>
</dbReference>
<dbReference type="PANTHER" id="PTHR30121:SF6">
    <property type="entry name" value="SLR6007 PROTEIN"/>
    <property type="match status" value="1"/>
</dbReference>
<dbReference type="Gene3D" id="1.10.8.730">
    <property type="match status" value="1"/>
</dbReference>
<gene>
    <name evidence="1" type="ORF">VAS14_00216</name>
</gene>
<dbReference type="InterPro" id="IPR025955">
    <property type="entry name" value="TraC/Conjuga_ATPase"/>
</dbReference>
<dbReference type="HOGENOM" id="CLU_015628_0_0_6"/>
<dbReference type="NCBIfam" id="TIGR03744">
    <property type="entry name" value="traC_PFL_4706"/>
    <property type="match status" value="1"/>
</dbReference>
<evidence type="ECO:0000313" key="2">
    <source>
        <dbReference type="Proteomes" id="UP000001603"/>
    </source>
</evidence>
<dbReference type="PANTHER" id="PTHR30121">
    <property type="entry name" value="UNCHARACTERIZED PROTEIN YJGR-RELATED"/>
    <property type="match status" value="1"/>
</dbReference>